<evidence type="ECO:0000313" key="3">
    <source>
        <dbReference type="Proteomes" id="UP000319619"/>
    </source>
</evidence>
<feature type="signal peptide" evidence="1">
    <location>
        <begin position="1"/>
        <end position="19"/>
    </location>
</feature>
<reference evidence="2 3" key="1">
    <citation type="submission" date="2017-06" db="EMBL/GenBank/DDBJ databases">
        <title>Novel microbial phyla capable of carbon fixation and sulfur reduction in deep-sea sediments.</title>
        <authorList>
            <person name="Huang J."/>
            <person name="Baker B."/>
            <person name="Wang Y."/>
        </authorList>
    </citation>
    <scope>NUCLEOTIDE SEQUENCE [LARGE SCALE GENOMIC DNA]</scope>
    <source>
        <strain evidence="2">B3_LCP</strain>
    </source>
</reference>
<evidence type="ECO:0000256" key="1">
    <source>
        <dbReference type="SAM" id="SignalP"/>
    </source>
</evidence>
<dbReference type="PANTHER" id="PTHR47197:SF3">
    <property type="entry name" value="DIHYDRO-HEME D1 DEHYDROGENASE"/>
    <property type="match status" value="1"/>
</dbReference>
<gene>
    <name evidence="2" type="ORF">CEE37_09020</name>
</gene>
<organism evidence="2 3">
    <name type="scientific">candidate division LCP-89 bacterium B3_LCP</name>
    <dbReference type="NCBI Taxonomy" id="2012998"/>
    <lineage>
        <taxon>Bacteria</taxon>
        <taxon>Pseudomonadati</taxon>
        <taxon>Bacteria division LCP-89</taxon>
    </lineage>
</organism>
<keyword evidence="1" id="KW-0732">Signal</keyword>
<name>A0A532UZQ5_UNCL8</name>
<proteinExistence type="predicted"/>
<dbReference type="EMBL" id="NJBN01000005">
    <property type="protein sequence ID" value="TKJ40446.1"/>
    <property type="molecule type" value="Genomic_DNA"/>
</dbReference>
<dbReference type="Proteomes" id="UP000319619">
    <property type="component" value="Unassembled WGS sequence"/>
</dbReference>
<sequence>MRKCIVLGVIMLIFFGCTNPTDPPDPENQSGLIAWVVNSLGGTLSKVDLTSGAVTVNAITVGDAPNDIVIDDSEAFVVNSLSDNVQVIDLDSEQSTGTIEIYQGINPYSIALDDESRAFVTNLMTGNISVLDLATGVEIDTLQTGTALQGICISGDFLYFTDINLDMVNFTYDVGELFIFSLQTLTFVGVVEVGINPQAVKMGPDGNLHVICTGDYAGIPGQIDVVDPAAQAVIQTIPVGGTPGSVAFTSNGTAYVGAAGWGTDGKVYSYDANSYQVFHDDTNPIAVPSAAMGVAVIDDDHILVCCFSTDQLVELDSSGNIINTFDVGDGPVAVAASGM</sequence>
<dbReference type="InterPro" id="IPR051200">
    <property type="entry name" value="Host-pathogen_enzymatic-act"/>
</dbReference>
<comment type="caution">
    <text evidence="2">The sequence shown here is derived from an EMBL/GenBank/DDBJ whole genome shotgun (WGS) entry which is preliminary data.</text>
</comment>
<feature type="chain" id="PRO_5022051810" description="YncE family protein" evidence="1">
    <location>
        <begin position="20"/>
        <end position="339"/>
    </location>
</feature>
<evidence type="ECO:0000313" key="2">
    <source>
        <dbReference type="EMBL" id="TKJ40446.1"/>
    </source>
</evidence>
<dbReference type="InterPro" id="IPR011048">
    <property type="entry name" value="Haem_d1_sf"/>
</dbReference>
<accession>A0A532UZQ5</accession>
<dbReference type="Gene3D" id="2.130.10.10">
    <property type="entry name" value="YVTN repeat-like/Quinoprotein amine dehydrogenase"/>
    <property type="match status" value="2"/>
</dbReference>
<dbReference type="SUPFAM" id="SSF51004">
    <property type="entry name" value="C-terminal (heme d1) domain of cytochrome cd1-nitrite reductase"/>
    <property type="match status" value="1"/>
</dbReference>
<dbReference type="PROSITE" id="PS51257">
    <property type="entry name" value="PROKAR_LIPOPROTEIN"/>
    <property type="match status" value="1"/>
</dbReference>
<dbReference type="InterPro" id="IPR015943">
    <property type="entry name" value="WD40/YVTN_repeat-like_dom_sf"/>
</dbReference>
<protein>
    <recommendedName>
        <fullName evidence="4">YncE family protein</fullName>
    </recommendedName>
</protein>
<dbReference type="PANTHER" id="PTHR47197">
    <property type="entry name" value="PROTEIN NIRF"/>
    <property type="match status" value="1"/>
</dbReference>
<evidence type="ECO:0008006" key="4">
    <source>
        <dbReference type="Google" id="ProtNLM"/>
    </source>
</evidence>
<dbReference type="AlphaFoldDB" id="A0A532UZQ5"/>